<name>A0A9X3M870_9CORY</name>
<dbReference type="EMBL" id="JAKMUV010000011">
    <property type="protein sequence ID" value="MCZ9305551.1"/>
    <property type="molecule type" value="Genomic_DNA"/>
</dbReference>
<evidence type="ECO:0000259" key="3">
    <source>
        <dbReference type="Pfam" id="PF13845"/>
    </source>
</evidence>
<protein>
    <submittedName>
        <fullName evidence="4">Septum formation family protein</fullName>
    </submittedName>
</protein>
<evidence type="ECO:0000313" key="4">
    <source>
        <dbReference type="EMBL" id="MCZ9305551.1"/>
    </source>
</evidence>
<organism evidence="4 5">
    <name type="scientific">Corynebacterium macclintockiae</name>
    <dbReference type="NCBI Taxonomy" id="2913501"/>
    <lineage>
        <taxon>Bacteria</taxon>
        <taxon>Bacillati</taxon>
        <taxon>Actinomycetota</taxon>
        <taxon>Actinomycetes</taxon>
        <taxon>Mycobacteriales</taxon>
        <taxon>Corynebacteriaceae</taxon>
        <taxon>Corynebacterium</taxon>
    </lineage>
</organism>
<evidence type="ECO:0000256" key="1">
    <source>
        <dbReference type="SAM" id="MobiDB-lite"/>
    </source>
</evidence>
<evidence type="ECO:0000256" key="2">
    <source>
        <dbReference type="SAM" id="SignalP"/>
    </source>
</evidence>
<feature type="compositionally biased region" description="Low complexity" evidence="1">
    <location>
        <begin position="338"/>
        <end position="376"/>
    </location>
</feature>
<dbReference type="Pfam" id="PF13845">
    <property type="entry name" value="Septum_form"/>
    <property type="match status" value="1"/>
</dbReference>
<feature type="chain" id="PRO_5040993442" evidence="2">
    <location>
        <begin position="30"/>
        <end position="376"/>
    </location>
</feature>
<dbReference type="RefSeq" id="WP_269955129.1">
    <property type="nucleotide sequence ID" value="NZ_JAKMUV010000011.1"/>
</dbReference>
<feature type="domain" description="Septum formation-related" evidence="3">
    <location>
        <begin position="64"/>
        <end position="288"/>
    </location>
</feature>
<keyword evidence="5" id="KW-1185">Reference proteome</keyword>
<feature type="signal peptide" evidence="2">
    <location>
        <begin position="1"/>
        <end position="29"/>
    </location>
</feature>
<reference evidence="4" key="1">
    <citation type="submission" date="2022-02" db="EMBL/GenBank/DDBJ databases">
        <title>Corynebacterium sp. from urogenital microbiome.</title>
        <authorList>
            <person name="Cappelli E.A."/>
            <person name="Ribeiro T.G."/>
            <person name="Peixe L."/>
        </authorList>
    </citation>
    <scope>NUCLEOTIDE SEQUENCE</scope>
    <source>
        <strain evidence="4">C9Ua_112</strain>
    </source>
</reference>
<dbReference type="GeneID" id="301813583"/>
<keyword evidence="2" id="KW-0732">Signal</keyword>
<feature type="region of interest" description="Disordered" evidence="1">
    <location>
        <begin position="308"/>
        <end position="376"/>
    </location>
</feature>
<accession>A0A9X3M870</accession>
<proteinExistence type="predicted"/>
<dbReference type="AlphaFoldDB" id="A0A9X3M870"/>
<dbReference type="InterPro" id="IPR026004">
    <property type="entry name" value="Septum_form"/>
</dbReference>
<comment type="caution">
    <text evidence="4">The sequence shown here is derived from an EMBL/GenBank/DDBJ whole genome shotgun (WGS) entry which is preliminary data.</text>
</comment>
<sequence>MSLSEAKIHRRARSLTIALFAALCGGVSAAAFTFVAPEGSSPLVPMDEKQGQHVDNSTFTQASNGDCVNWKPSADGVNKDFTTVSCDQPHRFEVSSREDLGQYPTSEFGPDAKQPDLRRQEELTAELCNGPTMQYLEGKLDPEGRYSISPILPPQSAWADGDRTMLCGVMVPDSTGRTTETTGFAAEQDQARYFEKDHCVRADGDLTNEVPCEEKHSWQVTSVVNLGEKFPGPWPSIKDQNEFLNKVCTKAAQDYLGGDDALYNSTLTPFWNTLQRQSWDAGSRTVNCALTFGRPGGGFAAIKGDVRQEFTIDGKRPATPPKRNPLRRSPRPSDARGAEAGPNTEANPNAAPGTNAGTNPGTNAGTNPGAAPGAAQ</sequence>
<evidence type="ECO:0000313" key="5">
    <source>
        <dbReference type="Proteomes" id="UP001146505"/>
    </source>
</evidence>
<dbReference type="Proteomes" id="UP001146505">
    <property type="component" value="Unassembled WGS sequence"/>
</dbReference>
<gene>
    <name evidence="4" type="ORF">L8U58_08455</name>
</gene>